<dbReference type="CDD" id="cd06661">
    <property type="entry name" value="GGCT_like"/>
    <property type="match status" value="1"/>
</dbReference>
<protein>
    <recommendedName>
        <fullName evidence="3">2'-5' RNA ligase family protein</fullName>
    </recommendedName>
</protein>
<keyword evidence="2" id="KW-1185">Reference proteome</keyword>
<dbReference type="EMBL" id="JALJOR010000002">
    <property type="protein sequence ID" value="KAK9824440.1"/>
    <property type="molecule type" value="Genomic_DNA"/>
</dbReference>
<proteinExistence type="predicted"/>
<reference evidence="1 2" key="1">
    <citation type="journal article" date="2024" name="Nat. Commun.">
        <title>Phylogenomics reveals the evolutionary origins of lichenization in chlorophyte algae.</title>
        <authorList>
            <person name="Puginier C."/>
            <person name="Libourel C."/>
            <person name="Otte J."/>
            <person name="Skaloud P."/>
            <person name="Haon M."/>
            <person name="Grisel S."/>
            <person name="Petersen M."/>
            <person name="Berrin J.G."/>
            <person name="Delaux P.M."/>
            <person name="Dal Grande F."/>
            <person name="Keller J."/>
        </authorList>
    </citation>
    <scope>NUCLEOTIDE SEQUENCE [LARGE SCALE GENOMIC DNA]</scope>
    <source>
        <strain evidence="1 2">SAG 2043</strain>
    </source>
</reference>
<dbReference type="Pfam" id="PF13563">
    <property type="entry name" value="2_5_RNA_ligase2"/>
    <property type="match status" value="1"/>
</dbReference>
<sequence length="428" mass="46824">MNTYPGDQAALADLPFFQVTLQNLRYFQHGRSCTLWLEPEAPELLRLQQQLQAAFPECNDLSVDHSRGITGFTPHLSLGQWKNAAEVEQAVQEYQASWQALTFTVDSVSLISRQGYNDPFRIRYSIPLGSPAPANGASPAATNGNRPAPQEVNVPYVATVGEAPSTEEHGQLARRYGIGAAQEGVWNFAFGANISPNKLENVRGITPLESVAGHLPGWALRFNHRGAMGNIMPLREGEEDPSGTGGVHGVLHRLHNEDFATLTNMEHEYWPLEIEVQRYGGQPPVRAVAFVSPPDRLIADGLPPPDRYLKLLQAGATEWELDAAYTAWLHGLASVGAEEILDGSVADSEGRNYLILQVCRTSRGSQPWRAFTASTPLSPPLDVKNGPGHEERAACRHCRLAYDTSLRSIMQSGTCPTTMTEATAQPAW</sequence>
<evidence type="ECO:0000313" key="2">
    <source>
        <dbReference type="Proteomes" id="UP001489004"/>
    </source>
</evidence>
<dbReference type="AlphaFoldDB" id="A0AAW1QSF1"/>
<dbReference type="PANTHER" id="PTHR37474:SF1">
    <property type="entry name" value="2'-5' RNA LIGASE FAMILY PROTEIN"/>
    <property type="match status" value="1"/>
</dbReference>
<evidence type="ECO:0008006" key="3">
    <source>
        <dbReference type="Google" id="ProtNLM"/>
    </source>
</evidence>
<organism evidence="1 2">
    <name type="scientific">[Myrmecia] bisecta</name>
    <dbReference type="NCBI Taxonomy" id="41462"/>
    <lineage>
        <taxon>Eukaryota</taxon>
        <taxon>Viridiplantae</taxon>
        <taxon>Chlorophyta</taxon>
        <taxon>core chlorophytes</taxon>
        <taxon>Trebouxiophyceae</taxon>
        <taxon>Trebouxiales</taxon>
        <taxon>Trebouxiaceae</taxon>
        <taxon>Myrmecia</taxon>
    </lineage>
</organism>
<name>A0AAW1QSF1_9CHLO</name>
<dbReference type="Gene3D" id="3.90.1140.10">
    <property type="entry name" value="Cyclic phosphodiesterase"/>
    <property type="match status" value="1"/>
</dbReference>
<dbReference type="Proteomes" id="UP001489004">
    <property type="component" value="Unassembled WGS sequence"/>
</dbReference>
<dbReference type="SUPFAM" id="SSF55144">
    <property type="entry name" value="LigT-like"/>
    <property type="match status" value="1"/>
</dbReference>
<dbReference type="InterPro" id="IPR009097">
    <property type="entry name" value="Cyclic_Pdiesterase"/>
</dbReference>
<dbReference type="Gene3D" id="3.10.490.10">
    <property type="entry name" value="Gamma-glutamyl cyclotransferase-like"/>
    <property type="match status" value="1"/>
</dbReference>
<evidence type="ECO:0000313" key="1">
    <source>
        <dbReference type="EMBL" id="KAK9824440.1"/>
    </source>
</evidence>
<accession>A0AAW1QSF1</accession>
<dbReference type="PANTHER" id="PTHR37474">
    <property type="entry name" value="RNA LIGASE/CYCLIC NUCLEOTIDE PHOSPHODIESTERASE"/>
    <property type="match status" value="1"/>
</dbReference>
<comment type="caution">
    <text evidence="1">The sequence shown here is derived from an EMBL/GenBank/DDBJ whole genome shotgun (WGS) entry which is preliminary data.</text>
</comment>
<dbReference type="InterPro" id="IPR013024">
    <property type="entry name" value="GGCT-like"/>
</dbReference>
<gene>
    <name evidence="1" type="ORF">WJX72_010266</name>
</gene>